<dbReference type="OrthoDB" id="2448405at2759"/>
<dbReference type="PANTHER" id="PTHR24036">
    <property type="entry name" value="SKELETOR-RELATED"/>
    <property type="match status" value="1"/>
</dbReference>
<sequence>MAVYYPKNVLVISLFLLYVVQGIEAIPKKSPSAKLLPGFVSFAHGVRSGNVIIKDTRTILIKSLYYDGAGPDAYFWVGTGSKPHAGGRKIPNEQGSMDVLTGYVGQDVELILPADLTVNDIDWLSMWCVAFKENFGHVMIPKGLDVPEALDLE</sequence>
<dbReference type="Pfam" id="PF10517">
    <property type="entry name" value="DM13"/>
    <property type="match status" value="1"/>
</dbReference>
<reference evidence="4" key="1">
    <citation type="submission" date="2021-06" db="EMBL/GenBank/DDBJ databases">
        <authorList>
            <person name="Hodson N. C."/>
            <person name="Mongue J. A."/>
            <person name="Jaron S. K."/>
        </authorList>
    </citation>
    <scope>NUCLEOTIDE SEQUENCE</scope>
</reference>
<feature type="chain" id="PRO_5035219965" description="DM13 domain-containing protein" evidence="2">
    <location>
        <begin position="26"/>
        <end position="153"/>
    </location>
</feature>
<dbReference type="PROSITE" id="PS51549">
    <property type="entry name" value="DM13"/>
    <property type="match status" value="1"/>
</dbReference>
<dbReference type="Proteomes" id="UP000708208">
    <property type="component" value="Unassembled WGS sequence"/>
</dbReference>
<keyword evidence="2" id="KW-0732">Signal</keyword>
<evidence type="ECO:0000259" key="3">
    <source>
        <dbReference type="PROSITE" id="PS51549"/>
    </source>
</evidence>
<comment type="caution">
    <text evidence="4">The sequence shown here is derived from an EMBL/GenBank/DDBJ whole genome shotgun (WGS) entry which is preliminary data.</text>
</comment>
<name>A0A8J2JAQ5_9HEXA</name>
<dbReference type="SMART" id="SM00686">
    <property type="entry name" value="DM13"/>
    <property type="match status" value="1"/>
</dbReference>
<organism evidence="4 5">
    <name type="scientific">Allacma fusca</name>
    <dbReference type="NCBI Taxonomy" id="39272"/>
    <lineage>
        <taxon>Eukaryota</taxon>
        <taxon>Metazoa</taxon>
        <taxon>Ecdysozoa</taxon>
        <taxon>Arthropoda</taxon>
        <taxon>Hexapoda</taxon>
        <taxon>Collembola</taxon>
        <taxon>Symphypleona</taxon>
        <taxon>Sminthuridae</taxon>
        <taxon>Allacma</taxon>
    </lineage>
</organism>
<gene>
    <name evidence="4" type="ORF">AFUS01_LOCUS2859</name>
</gene>
<dbReference type="InterPro" id="IPR019545">
    <property type="entry name" value="DM13_domain"/>
</dbReference>
<keyword evidence="5" id="KW-1185">Reference proteome</keyword>
<proteinExistence type="predicted"/>
<dbReference type="EMBL" id="CAJVCH010016747">
    <property type="protein sequence ID" value="CAG7681730.1"/>
    <property type="molecule type" value="Genomic_DNA"/>
</dbReference>
<dbReference type="AlphaFoldDB" id="A0A8J2JAQ5"/>
<protein>
    <recommendedName>
        <fullName evidence="3">DM13 domain-containing protein</fullName>
    </recommendedName>
</protein>
<dbReference type="PANTHER" id="PTHR24036:SF5">
    <property type="entry name" value="THROMBOMODULIN"/>
    <property type="match status" value="1"/>
</dbReference>
<feature type="signal peptide" evidence="2">
    <location>
        <begin position="1"/>
        <end position="25"/>
    </location>
</feature>
<accession>A0A8J2JAQ5</accession>
<evidence type="ECO:0000313" key="5">
    <source>
        <dbReference type="Proteomes" id="UP000708208"/>
    </source>
</evidence>
<feature type="domain" description="DM13" evidence="3">
    <location>
        <begin position="37"/>
        <end position="141"/>
    </location>
</feature>
<keyword evidence="1" id="KW-0677">Repeat</keyword>
<evidence type="ECO:0000256" key="1">
    <source>
        <dbReference type="ARBA" id="ARBA00022737"/>
    </source>
</evidence>
<evidence type="ECO:0000313" key="4">
    <source>
        <dbReference type="EMBL" id="CAG7681730.1"/>
    </source>
</evidence>
<evidence type="ECO:0000256" key="2">
    <source>
        <dbReference type="SAM" id="SignalP"/>
    </source>
</evidence>
<dbReference type="InterPro" id="IPR052126">
    <property type="entry name" value="Spindle_Org/Thrombomodulin"/>
</dbReference>